<evidence type="ECO:0000313" key="2">
    <source>
        <dbReference type="Proteomes" id="UP000592294"/>
    </source>
</evidence>
<protein>
    <submittedName>
        <fullName evidence="1">Uncharacterized protein</fullName>
    </submittedName>
</protein>
<name>A0A850R2Y6_9GAMM</name>
<dbReference type="Proteomes" id="UP000592294">
    <property type="component" value="Unassembled WGS sequence"/>
</dbReference>
<gene>
    <name evidence="1" type="ORF">HW932_00455</name>
</gene>
<keyword evidence="2" id="KW-1185">Reference proteome</keyword>
<dbReference type="AlphaFoldDB" id="A0A850R2Y6"/>
<evidence type="ECO:0000313" key="1">
    <source>
        <dbReference type="EMBL" id="NVZ07728.1"/>
    </source>
</evidence>
<proteinExistence type="predicted"/>
<reference evidence="1 2" key="1">
    <citation type="submission" date="2020-06" db="EMBL/GenBank/DDBJ databases">
        <title>Whole-genome sequence of Allochromatium humboldtianum DSM 21881, type strain.</title>
        <authorList>
            <person name="Kyndt J.A."/>
            <person name="Meyer T.E."/>
        </authorList>
    </citation>
    <scope>NUCLEOTIDE SEQUENCE [LARGE SCALE GENOMIC DNA]</scope>
    <source>
        <strain evidence="1 2">DSM 21881</strain>
    </source>
</reference>
<organism evidence="1 2">
    <name type="scientific">Allochromatium humboldtianum</name>
    <dbReference type="NCBI Taxonomy" id="504901"/>
    <lineage>
        <taxon>Bacteria</taxon>
        <taxon>Pseudomonadati</taxon>
        <taxon>Pseudomonadota</taxon>
        <taxon>Gammaproteobacteria</taxon>
        <taxon>Chromatiales</taxon>
        <taxon>Chromatiaceae</taxon>
        <taxon>Allochromatium</taxon>
    </lineage>
</organism>
<comment type="caution">
    <text evidence="1">The sequence shown here is derived from an EMBL/GenBank/DDBJ whole genome shotgun (WGS) entry which is preliminary data.</text>
</comment>
<dbReference type="RefSeq" id="WP_176974535.1">
    <property type="nucleotide sequence ID" value="NZ_JABZEO010000001.1"/>
</dbReference>
<accession>A0A850R2Y6</accession>
<dbReference type="EMBL" id="JABZEO010000001">
    <property type="protein sequence ID" value="NVZ07728.1"/>
    <property type="molecule type" value="Genomic_DNA"/>
</dbReference>
<sequence length="82" mass="8668">MAVVGLAFANTLGSAANLSPDTNPNDPVSLVADPAYRASVKAISDVTEEMATRVRYPAFYRGYQCAMSTFSASWQAASSLES</sequence>